<reference evidence="5 6" key="1">
    <citation type="journal article" date="2019" name="Nat. Med.">
        <title>A library of human gut bacterial isolates paired with longitudinal multiomics data enables mechanistic microbiome research.</title>
        <authorList>
            <person name="Poyet M."/>
            <person name="Groussin M."/>
            <person name="Gibbons S.M."/>
            <person name="Avila-Pacheco J."/>
            <person name="Jiang X."/>
            <person name="Kearney S.M."/>
            <person name="Perrotta A.R."/>
            <person name="Berdy B."/>
            <person name="Zhao S."/>
            <person name="Lieberman T.D."/>
            <person name="Swanson P.K."/>
            <person name="Smith M."/>
            <person name="Roesemann S."/>
            <person name="Alexander J.E."/>
            <person name="Rich S.A."/>
            <person name="Livny J."/>
            <person name="Vlamakis H."/>
            <person name="Clish C."/>
            <person name="Bullock K."/>
            <person name="Deik A."/>
            <person name="Scott J."/>
            <person name="Pierce K.A."/>
            <person name="Xavier R.J."/>
            <person name="Alm E.J."/>
        </authorList>
    </citation>
    <scope>NUCLEOTIDE SEQUENCE [LARGE SCALE GENOMIC DNA]</scope>
    <source>
        <strain evidence="3 5">BIOML-A4</strain>
        <strain evidence="4 6">BIOML-A5</strain>
    </source>
</reference>
<accession>A0A6N7SAQ5</accession>
<dbReference type="Pfam" id="PF01230">
    <property type="entry name" value="HIT"/>
    <property type="match status" value="1"/>
</dbReference>
<protein>
    <submittedName>
        <fullName evidence="3">HIT domain-containing protein</fullName>
    </submittedName>
</protein>
<dbReference type="Proteomes" id="UP000433575">
    <property type="component" value="Unassembled WGS sequence"/>
</dbReference>
<organism evidence="3 5">
    <name type="scientific">Holdemania massiliensis</name>
    <dbReference type="NCBI Taxonomy" id="1468449"/>
    <lineage>
        <taxon>Bacteria</taxon>
        <taxon>Bacillati</taxon>
        <taxon>Bacillota</taxon>
        <taxon>Erysipelotrichia</taxon>
        <taxon>Erysipelotrichales</taxon>
        <taxon>Erysipelotrichaceae</taxon>
        <taxon>Holdemania</taxon>
    </lineage>
</organism>
<sequence length="168" mass="19639">MHKINKALSELWLSDEQCDVCARLRQIQRHENPNFVAELSTGYVVLGDDQYIRGYTLFLCKQHATELFELDPQFQAQFLKEMVLTAEAAAAVFHAEKMNYELLGIGKSRHMHWHLFPRHANDTPVPGPVWRTPKEVLHGPQAQITPAQRQAWIMQLRQEIERLLRERE</sequence>
<dbReference type="RefSeq" id="WP_154240395.1">
    <property type="nucleotide sequence ID" value="NZ_CALJPI010000020.1"/>
</dbReference>
<proteinExistence type="predicted"/>
<dbReference type="InterPro" id="IPR011146">
    <property type="entry name" value="HIT-like"/>
</dbReference>
<dbReference type="EMBL" id="WKPI01000044">
    <property type="protein sequence ID" value="MSC34782.1"/>
    <property type="molecule type" value="Genomic_DNA"/>
</dbReference>
<dbReference type="AlphaFoldDB" id="A0A6N7SAQ5"/>
<name>A0A6N7SAQ5_9FIRM</name>
<evidence type="ECO:0000256" key="1">
    <source>
        <dbReference type="PROSITE-ProRule" id="PRU00464"/>
    </source>
</evidence>
<gene>
    <name evidence="4" type="ORF">GKD88_16775</name>
    <name evidence="3" type="ORF">GKE08_16895</name>
</gene>
<keyword evidence="6" id="KW-1185">Reference proteome</keyword>
<comment type="caution">
    <text evidence="3">The sequence shown here is derived from an EMBL/GenBank/DDBJ whole genome shotgun (WGS) entry which is preliminary data.</text>
</comment>
<dbReference type="Gene3D" id="3.30.428.10">
    <property type="entry name" value="HIT-like"/>
    <property type="match status" value="1"/>
</dbReference>
<evidence type="ECO:0000313" key="5">
    <source>
        <dbReference type="Proteomes" id="UP000433575"/>
    </source>
</evidence>
<evidence type="ECO:0000313" key="6">
    <source>
        <dbReference type="Proteomes" id="UP000480929"/>
    </source>
</evidence>
<feature type="domain" description="HIT" evidence="2">
    <location>
        <begin position="23"/>
        <end position="125"/>
    </location>
</feature>
<evidence type="ECO:0000259" key="2">
    <source>
        <dbReference type="PROSITE" id="PS51084"/>
    </source>
</evidence>
<evidence type="ECO:0000313" key="4">
    <source>
        <dbReference type="EMBL" id="MSC34782.1"/>
    </source>
</evidence>
<dbReference type="Proteomes" id="UP000480929">
    <property type="component" value="Unassembled WGS sequence"/>
</dbReference>
<dbReference type="EMBL" id="WKPJ01000041">
    <property type="protein sequence ID" value="MSA91011.1"/>
    <property type="molecule type" value="Genomic_DNA"/>
</dbReference>
<dbReference type="PROSITE" id="PS51084">
    <property type="entry name" value="HIT_2"/>
    <property type="match status" value="1"/>
</dbReference>
<dbReference type="InterPro" id="IPR036265">
    <property type="entry name" value="HIT-like_sf"/>
</dbReference>
<feature type="short sequence motif" description="Histidine triad motif" evidence="1">
    <location>
        <begin position="110"/>
        <end position="114"/>
    </location>
</feature>
<evidence type="ECO:0000313" key="3">
    <source>
        <dbReference type="EMBL" id="MSA91011.1"/>
    </source>
</evidence>
<dbReference type="OrthoDB" id="9784774at2"/>
<dbReference type="GO" id="GO:0003824">
    <property type="term" value="F:catalytic activity"/>
    <property type="evidence" value="ECO:0007669"/>
    <property type="project" value="InterPro"/>
</dbReference>
<dbReference type="SUPFAM" id="SSF54197">
    <property type="entry name" value="HIT-like"/>
    <property type="match status" value="1"/>
</dbReference>